<comment type="caution">
    <text evidence="1">The sequence shown here is derived from an EMBL/GenBank/DDBJ whole genome shotgun (WGS) entry which is preliminary data.</text>
</comment>
<proteinExistence type="predicted"/>
<sequence>MEVNQNRKYFRVGSRKVQQQCNYEIVTRTGSQEEDITDLGTQLQKKMCLNEDESHFIEEILYTDPCEPEMNFDEKILIHQEVTFNPQQYLNNENSIIG</sequence>
<organism evidence="1 2">
    <name type="scientific">Paramecium primaurelia</name>
    <dbReference type="NCBI Taxonomy" id="5886"/>
    <lineage>
        <taxon>Eukaryota</taxon>
        <taxon>Sar</taxon>
        <taxon>Alveolata</taxon>
        <taxon>Ciliophora</taxon>
        <taxon>Intramacronucleata</taxon>
        <taxon>Oligohymenophorea</taxon>
        <taxon>Peniculida</taxon>
        <taxon>Parameciidae</taxon>
        <taxon>Paramecium</taxon>
    </lineage>
</organism>
<gene>
    <name evidence="1" type="ORF">PPRIM_AZ9-3.1.T0240183</name>
</gene>
<dbReference type="Proteomes" id="UP000688137">
    <property type="component" value="Unassembled WGS sequence"/>
</dbReference>
<dbReference type="OMA" id="MCLNEDE"/>
<reference evidence="1" key="1">
    <citation type="submission" date="2021-01" db="EMBL/GenBank/DDBJ databases">
        <authorList>
            <consortium name="Genoscope - CEA"/>
            <person name="William W."/>
        </authorList>
    </citation>
    <scope>NUCLEOTIDE SEQUENCE</scope>
</reference>
<keyword evidence="2" id="KW-1185">Reference proteome</keyword>
<accession>A0A8S1KSD4</accession>
<dbReference type="AlphaFoldDB" id="A0A8S1KSD4"/>
<evidence type="ECO:0000313" key="2">
    <source>
        <dbReference type="Proteomes" id="UP000688137"/>
    </source>
</evidence>
<evidence type="ECO:0000313" key="1">
    <source>
        <dbReference type="EMBL" id="CAD8056182.1"/>
    </source>
</evidence>
<protein>
    <submittedName>
        <fullName evidence="1">Uncharacterized protein</fullName>
    </submittedName>
</protein>
<name>A0A8S1KSD4_PARPR</name>
<dbReference type="EMBL" id="CAJJDM010000022">
    <property type="protein sequence ID" value="CAD8056182.1"/>
    <property type="molecule type" value="Genomic_DNA"/>
</dbReference>